<evidence type="ECO:0000313" key="2">
    <source>
        <dbReference type="Proteomes" id="UP000887574"/>
    </source>
</evidence>
<feature type="chain" id="PRO_5037274691" evidence="1">
    <location>
        <begin position="26"/>
        <end position="132"/>
    </location>
</feature>
<keyword evidence="2" id="KW-1185">Reference proteome</keyword>
<protein>
    <submittedName>
        <fullName evidence="3">Lipoprotein</fullName>
    </submittedName>
</protein>
<dbReference type="PROSITE" id="PS51257">
    <property type="entry name" value="PROKAR_LIPOPROTEIN"/>
    <property type="match status" value="1"/>
</dbReference>
<sequence length="132" mass="14751">MKTAVIISILGLILACSNQQFGVNAQNEQKLYFADGDNTQAEPEMAVEETQQLQPEQMMLKECHIQLGDKKAVFNIYSTCLSSASNSQATPTLYLLEVPGHYSCDMQDVIAHSSCLRLITSMEYFRKSIITH</sequence>
<organism evidence="2 3">
    <name type="scientific">Ditylenchus dipsaci</name>
    <dbReference type="NCBI Taxonomy" id="166011"/>
    <lineage>
        <taxon>Eukaryota</taxon>
        <taxon>Metazoa</taxon>
        <taxon>Ecdysozoa</taxon>
        <taxon>Nematoda</taxon>
        <taxon>Chromadorea</taxon>
        <taxon>Rhabditida</taxon>
        <taxon>Tylenchina</taxon>
        <taxon>Tylenchomorpha</taxon>
        <taxon>Sphaerularioidea</taxon>
        <taxon>Anguinidae</taxon>
        <taxon>Anguininae</taxon>
        <taxon>Ditylenchus</taxon>
    </lineage>
</organism>
<dbReference type="AlphaFoldDB" id="A0A915EJX2"/>
<proteinExistence type="predicted"/>
<accession>A0A915EJX2</accession>
<evidence type="ECO:0000313" key="3">
    <source>
        <dbReference type="WBParaSite" id="jg6689"/>
    </source>
</evidence>
<evidence type="ECO:0000256" key="1">
    <source>
        <dbReference type="SAM" id="SignalP"/>
    </source>
</evidence>
<keyword evidence="1" id="KW-0732">Signal</keyword>
<feature type="signal peptide" evidence="1">
    <location>
        <begin position="1"/>
        <end position="25"/>
    </location>
</feature>
<dbReference type="WBParaSite" id="jg6689">
    <property type="protein sequence ID" value="jg6689"/>
    <property type="gene ID" value="jg6689"/>
</dbReference>
<name>A0A915EJX2_9BILA</name>
<reference evidence="3" key="1">
    <citation type="submission" date="2022-11" db="UniProtKB">
        <authorList>
            <consortium name="WormBaseParasite"/>
        </authorList>
    </citation>
    <scope>IDENTIFICATION</scope>
</reference>
<dbReference type="Proteomes" id="UP000887574">
    <property type="component" value="Unplaced"/>
</dbReference>